<organism evidence="1 2">
    <name type="scientific">Candidatus Enterococcus murrayae</name>
    <dbReference type="NCBI Taxonomy" id="2815321"/>
    <lineage>
        <taxon>Bacteria</taxon>
        <taxon>Bacillati</taxon>
        <taxon>Bacillota</taxon>
        <taxon>Bacilli</taxon>
        <taxon>Lactobacillales</taxon>
        <taxon>Enterococcaceae</taxon>
        <taxon>Enterococcus</taxon>
    </lineage>
</organism>
<gene>
    <name evidence="1" type="ORF">JZO85_08275</name>
</gene>
<sequence length="192" mass="22393">MNRKYLKRKQSFGDYQAARVVWVHTREDETLLKADILDKTGKVVYKITEPPQSELYEISANALTFEQLEEITHLLRTSDLERNWEEEIDYDDEEDISFVLGFFGECVASRHSLMRESRKTEDVIVEYTFDSSEDYTGDEICKTDYLKKEATEDDLIEEYLLPKLLEQEGMDTLRVHIAAAGVVNSYLVTIQE</sequence>
<comment type="caution">
    <text evidence="1">The sequence shown here is derived from an EMBL/GenBank/DDBJ whole genome shotgun (WGS) entry which is preliminary data.</text>
</comment>
<dbReference type="RefSeq" id="WP_207108037.1">
    <property type="nucleotide sequence ID" value="NZ_JAFLVR010000020.1"/>
</dbReference>
<evidence type="ECO:0000313" key="2">
    <source>
        <dbReference type="Proteomes" id="UP000664495"/>
    </source>
</evidence>
<name>A0ABS3HFN7_9ENTE</name>
<keyword evidence="2" id="KW-1185">Reference proteome</keyword>
<reference evidence="1 2" key="1">
    <citation type="submission" date="2021-03" db="EMBL/GenBank/DDBJ databases">
        <title>Enterococcal diversity collection.</title>
        <authorList>
            <person name="Gilmore M.S."/>
            <person name="Schwartzman J."/>
            <person name="Van Tyne D."/>
            <person name="Martin M."/>
            <person name="Earl A.M."/>
            <person name="Manson A.L."/>
            <person name="Straub T."/>
            <person name="Salamzade R."/>
            <person name="Saavedra J."/>
            <person name="Lebreton F."/>
            <person name="Prichula J."/>
            <person name="Schaufler K."/>
            <person name="Gaca A."/>
            <person name="Sgardioli B."/>
            <person name="Wagenaar J."/>
            <person name="Strong T."/>
        </authorList>
    </citation>
    <scope>NUCLEOTIDE SEQUENCE [LARGE SCALE GENOMIC DNA]</scope>
    <source>
        <strain evidence="1 2">MJM16</strain>
    </source>
</reference>
<protein>
    <submittedName>
        <fullName evidence="1">Uncharacterized protein</fullName>
    </submittedName>
</protein>
<evidence type="ECO:0000313" key="1">
    <source>
        <dbReference type="EMBL" id="MBO0452261.1"/>
    </source>
</evidence>
<dbReference type="EMBL" id="JAFLVR010000020">
    <property type="protein sequence ID" value="MBO0452261.1"/>
    <property type="molecule type" value="Genomic_DNA"/>
</dbReference>
<dbReference type="Proteomes" id="UP000664495">
    <property type="component" value="Unassembled WGS sequence"/>
</dbReference>
<accession>A0ABS3HFN7</accession>
<proteinExistence type="predicted"/>